<evidence type="ECO:0000256" key="2">
    <source>
        <dbReference type="ARBA" id="ARBA00022676"/>
    </source>
</evidence>
<evidence type="ECO:0000256" key="3">
    <source>
        <dbReference type="ARBA" id="ARBA00022679"/>
    </source>
</evidence>
<accession>A0AAW9IGG3</accession>
<evidence type="ECO:0000256" key="6">
    <source>
        <dbReference type="PROSITE-ProRule" id="PRU01362"/>
    </source>
</evidence>
<evidence type="ECO:0000313" key="8">
    <source>
        <dbReference type="EMBL" id="MDZ5009003.1"/>
    </source>
</evidence>
<keyword evidence="1 6" id="KW-1277">Toxin-antitoxin system</keyword>
<keyword evidence="5 6" id="KW-0238">DNA-binding</keyword>
<keyword evidence="3 6" id="KW-0808">Transferase</keyword>
<evidence type="ECO:0000256" key="4">
    <source>
        <dbReference type="ARBA" id="ARBA00022695"/>
    </source>
</evidence>
<feature type="binding site" evidence="6">
    <location>
        <begin position="14"/>
        <end position="16"/>
    </location>
    <ligand>
        <name>NAD(+)</name>
        <dbReference type="ChEBI" id="CHEBI:57540"/>
    </ligand>
</feature>
<feature type="domain" description="DarT" evidence="7">
    <location>
        <begin position="10"/>
        <end position="175"/>
    </location>
</feature>
<feature type="active site" description="Proton acceptor" evidence="6">
    <location>
        <position position="54"/>
    </location>
</feature>
<comment type="caution">
    <text evidence="6">Lacks conserved residue(s) required for the propagation of feature annotation.</text>
</comment>
<evidence type="ECO:0000313" key="9">
    <source>
        <dbReference type="Proteomes" id="UP001292368"/>
    </source>
</evidence>
<dbReference type="GO" id="GO:0016779">
    <property type="term" value="F:nucleotidyltransferase activity"/>
    <property type="evidence" value="ECO:0007669"/>
    <property type="project" value="UniProtKB-UniRule"/>
</dbReference>
<dbReference type="Pfam" id="PF14487">
    <property type="entry name" value="DarT"/>
    <property type="match status" value="1"/>
</dbReference>
<evidence type="ECO:0000259" key="7">
    <source>
        <dbReference type="PROSITE" id="PS52018"/>
    </source>
</evidence>
<proteinExistence type="inferred from homology"/>
<dbReference type="InterPro" id="IPR029494">
    <property type="entry name" value="DarT"/>
</dbReference>
<reference evidence="8" key="1">
    <citation type="submission" date="2019-11" db="EMBL/GenBank/DDBJ databases">
        <title>Characterization of Clostridium perfringens isolates from swine manure treated agricultural soils.</title>
        <authorList>
            <person name="Wushke S.T."/>
        </authorList>
    </citation>
    <scope>NUCLEOTIDE SEQUENCE</scope>
    <source>
        <strain evidence="8">V2</strain>
    </source>
</reference>
<protein>
    <submittedName>
        <fullName evidence="8">DUF4433 domain-containing protein</fullName>
    </submittedName>
</protein>
<organism evidence="8 9">
    <name type="scientific">Clostridium perfringens</name>
    <dbReference type="NCBI Taxonomy" id="1502"/>
    <lineage>
        <taxon>Bacteria</taxon>
        <taxon>Bacillati</taxon>
        <taxon>Bacillota</taxon>
        <taxon>Clostridia</taxon>
        <taxon>Eubacteriales</taxon>
        <taxon>Clostridiaceae</taxon>
        <taxon>Clostridium</taxon>
    </lineage>
</organism>
<keyword evidence="2 6" id="KW-0328">Glycosyltransferase</keyword>
<dbReference type="PROSITE" id="PS52018">
    <property type="entry name" value="DART"/>
    <property type="match status" value="1"/>
</dbReference>
<comment type="similarity">
    <text evidence="6">Belongs to the DarT ADP-ribosyltransferase family.</text>
</comment>
<keyword evidence="4 6" id="KW-0548">Nucleotidyltransferase</keyword>
<dbReference type="GO" id="GO:0016757">
    <property type="term" value="F:glycosyltransferase activity"/>
    <property type="evidence" value="ECO:0007669"/>
    <property type="project" value="UniProtKB-UniRule"/>
</dbReference>
<comment type="catalytic activity">
    <reaction evidence="6">
        <text>a thymidine in DNA + NAD(+) = an N-(ADP-alpha-D-ribosyl)-thymidine in DNA + nicotinamide + H(+)</text>
        <dbReference type="Rhea" id="RHEA:71651"/>
        <dbReference type="Rhea" id="RHEA-COMP:13556"/>
        <dbReference type="Rhea" id="RHEA-COMP:18051"/>
        <dbReference type="ChEBI" id="CHEBI:15378"/>
        <dbReference type="ChEBI" id="CHEBI:17154"/>
        <dbReference type="ChEBI" id="CHEBI:57540"/>
        <dbReference type="ChEBI" id="CHEBI:137386"/>
        <dbReference type="ChEBI" id="CHEBI:191199"/>
    </reaction>
</comment>
<dbReference type="EMBL" id="WNVM01000004">
    <property type="protein sequence ID" value="MDZ5009003.1"/>
    <property type="molecule type" value="Genomic_DNA"/>
</dbReference>
<dbReference type="Proteomes" id="UP001292368">
    <property type="component" value="Unassembled WGS sequence"/>
</dbReference>
<dbReference type="RefSeq" id="WP_322381783.1">
    <property type="nucleotide sequence ID" value="NZ_WNVJ01000005.1"/>
</dbReference>
<gene>
    <name evidence="8" type="ORF">GNF77_08705</name>
</gene>
<name>A0AAW9IGG3_CLOPF</name>
<feature type="binding site" evidence="6">
    <location>
        <position position="54"/>
    </location>
    <ligand>
        <name>NAD(+)</name>
        <dbReference type="ChEBI" id="CHEBI:57540"/>
    </ligand>
</feature>
<evidence type="ECO:0000256" key="5">
    <source>
        <dbReference type="ARBA" id="ARBA00023125"/>
    </source>
</evidence>
<sequence length="175" mass="20381">MSLNNVKDGKLLYHLTKLKNLDSIIKNGLLARCYVKDNNINFSDIADSEIISKRSIYGLDKYIPFHFHPYSSFDYAVKSKNILDEFMYICIDRSLARENDFKIIPIHPISSEDEFKLCSYDEGFSMIDWNAMSISGNYDKYVKHVKMAECLSQYTIPIEFVKCIYVKNEEAKNLV</sequence>
<feature type="active site" evidence="6">
    <location>
        <position position="149"/>
    </location>
</feature>
<comment type="caution">
    <text evidence="8">The sequence shown here is derived from an EMBL/GenBank/DDBJ whole genome shotgun (WGS) entry which is preliminary data.</text>
</comment>
<dbReference type="GO" id="GO:0003677">
    <property type="term" value="F:DNA binding"/>
    <property type="evidence" value="ECO:0007669"/>
    <property type="project" value="UniProtKB-UniRule"/>
</dbReference>
<dbReference type="AlphaFoldDB" id="A0AAW9IGG3"/>
<evidence type="ECO:0000256" key="1">
    <source>
        <dbReference type="ARBA" id="ARBA00022649"/>
    </source>
</evidence>